<protein>
    <submittedName>
        <fullName evidence="2">Uncharacterized protein</fullName>
    </submittedName>
</protein>
<evidence type="ECO:0000256" key="1">
    <source>
        <dbReference type="SAM" id="MobiDB-lite"/>
    </source>
</evidence>
<keyword evidence="3" id="KW-1185">Reference proteome</keyword>
<sequence length="118" mass="13112">MTDFKKRVLYLNSGKHIRFYGDSMAIGPGLQIGEGATPTIFAYIEPQNLTGGAEASATSSTGQQRKSSIGSVQNPFGLTDTDLHEIADYNIQLWMNLKNNLRKYGVDNPKVFNRDELR</sequence>
<evidence type="ECO:0000313" key="3">
    <source>
        <dbReference type="Proteomes" id="UP001199816"/>
    </source>
</evidence>
<proteinExistence type="predicted"/>
<organism evidence="2 3">
    <name type="scientific">Niabella pedocola</name>
    <dbReference type="NCBI Taxonomy" id="1752077"/>
    <lineage>
        <taxon>Bacteria</taxon>
        <taxon>Pseudomonadati</taxon>
        <taxon>Bacteroidota</taxon>
        <taxon>Chitinophagia</taxon>
        <taxon>Chitinophagales</taxon>
        <taxon>Chitinophagaceae</taxon>
        <taxon>Niabella</taxon>
    </lineage>
</organism>
<dbReference type="Proteomes" id="UP001199816">
    <property type="component" value="Unassembled WGS sequence"/>
</dbReference>
<dbReference type="EMBL" id="JAJNEC010000005">
    <property type="protein sequence ID" value="MCD2424346.1"/>
    <property type="molecule type" value="Genomic_DNA"/>
</dbReference>
<name>A0ABS8PTE7_9BACT</name>
<comment type="caution">
    <text evidence="2">The sequence shown here is derived from an EMBL/GenBank/DDBJ whole genome shotgun (WGS) entry which is preliminary data.</text>
</comment>
<feature type="region of interest" description="Disordered" evidence="1">
    <location>
        <begin position="52"/>
        <end position="76"/>
    </location>
</feature>
<accession>A0ABS8PTE7</accession>
<evidence type="ECO:0000313" key="2">
    <source>
        <dbReference type="EMBL" id="MCD2424346.1"/>
    </source>
</evidence>
<reference evidence="2 3" key="1">
    <citation type="submission" date="2021-11" db="EMBL/GenBank/DDBJ databases">
        <title>Genomic of Niabella pedocola.</title>
        <authorList>
            <person name="Wu T."/>
        </authorList>
    </citation>
    <scope>NUCLEOTIDE SEQUENCE [LARGE SCALE GENOMIC DNA]</scope>
    <source>
        <strain evidence="2 3">JCM 31011</strain>
    </source>
</reference>
<feature type="compositionally biased region" description="Polar residues" evidence="1">
    <location>
        <begin position="56"/>
        <end position="76"/>
    </location>
</feature>
<gene>
    <name evidence="2" type="ORF">LQ567_16320</name>
</gene>
<dbReference type="RefSeq" id="WP_231005983.1">
    <property type="nucleotide sequence ID" value="NZ_JAJNEC010000005.1"/>
</dbReference>